<dbReference type="EMBL" id="NMUH01000419">
    <property type="protein sequence ID" value="MQL78815.1"/>
    <property type="molecule type" value="Genomic_DNA"/>
</dbReference>
<evidence type="ECO:0000313" key="2">
    <source>
        <dbReference type="EMBL" id="MQL78815.1"/>
    </source>
</evidence>
<feature type="domain" description="Senescence" evidence="1">
    <location>
        <begin position="1"/>
        <end position="127"/>
    </location>
</feature>
<gene>
    <name evidence="2" type="ORF">Taro_011248</name>
</gene>
<sequence length="132" mass="13475">MTEKMSRSLLNGVVTVSGAVTTPVFKSTAGKALLGSVPGVVLLASLDAVNRVLDAVEAAEKKTLDATGQAAGWVVSQGLGESAGEATKDVFATAGHAVGTAWNLFKIRKAFTPSSSLSSSLVKNAVKKRNTT</sequence>
<dbReference type="Pfam" id="PF06911">
    <property type="entry name" value="Senescence"/>
    <property type="match status" value="1"/>
</dbReference>
<reference evidence="2" key="1">
    <citation type="submission" date="2017-07" db="EMBL/GenBank/DDBJ databases">
        <title>Taro Niue Genome Assembly and Annotation.</title>
        <authorList>
            <person name="Atibalentja N."/>
            <person name="Keating K."/>
            <person name="Fields C.J."/>
        </authorList>
    </citation>
    <scope>NUCLEOTIDE SEQUENCE</scope>
    <source>
        <strain evidence="2">Niue_2</strain>
        <tissue evidence="2">Leaf</tissue>
    </source>
</reference>
<dbReference type="PANTHER" id="PTHR21068">
    <property type="entry name" value="SPARTIN"/>
    <property type="match status" value="1"/>
</dbReference>
<dbReference type="AlphaFoldDB" id="A0A843U5R7"/>
<dbReference type="Proteomes" id="UP000652761">
    <property type="component" value="Unassembled WGS sequence"/>
</dbReference>
<comment type="caution">
    <text evidence="2">The sequence shown here is derived from an EMBL/GenBank/DDBJ whole genome shotgun (WGS) entry which is preliminary data.</text>
</comment>
<organism evidence="2 3">
    <name type="scientific">Colocasia esculenta</name>
    <name type="common">Wild taro</name>
    <name type="synonym">Arum esculentum</name>
    <dbReference type="NCBI Taxonomy" id="4460"/>
    <lineage>
        <taxon>Eukaryota</taxon>
        <taxon>Viridiplantae</taxon>
        <taxon>Streptophyta</taxon>
        <taxon>Embryophyta</taxon>
        <taxon>Tracheophyta</taxon>
        <taxon>Spermatophyta</taxon>
        <taxon>Magnoliopsida</taxon>
        <taxon>Liliopsida</taxon>
        <taxon>Araceae</taxon>
        <taxon>Aroideae</taxon>
        <taxon>Colocasieae</taxon>
        <taxon>Colocasia</taxon>
    </lineage>
</organism>
<proteinExistence type="predicted"/>
<accession>A0A843U5R7</accession>
<dbReference type="OrthoDB" id="1719420at2759"/>
<evidence type="ECO:0000259" key="1">
    <source>
        <dbReference type="Pfam" id="PF06911"/>
    </source>
</evidence>
<protein>
    <recommendedName>
        <fullName evidence="1">Senescence domain-containing protein</fullName>
    </recommendedName>
</protein>
<dbReference type="InterPro" id="IPR045036">
    <property type="entry name" value="Spartin-like"/>
</dbReference>
<dbReference type="InterPro" id="IPR009686">
    <property type="entry name" value="Senescence/spartin_C"/>
</dbReference>
<dbReference type="PANTHER" id="PTHR21068:SF36">
    <property type="entry name" value="SENESCENCE_DEHYDRATION-ASSOCIATED PROTEIN-LIKE PROTEIN"/>
    <property type="match status" value="1"/>
</dbReference>
<evidence type="ECO:0000313" key="3">
    <source>
        <dbReference type="Proteomes" id="UP000652761"/>
    </source>
</evidence>
<name>A0A843U5R7_COLES</name>
<keyword evidence="3" id="KW-1185">Reference proteome</keyword>
<dbReference type="GO" id="GO:0005886">
    <property type="term" value="C:plasma membrane"/>
    <property type="evidence" value="ECO:0007669"/>
    <property type="project" value="TreeGrafter"/>
</dbReference>